<feature type="transmembrane region" description="Helical" evidence="6">
    <location>
        <begin position="6"/>
        <end position="25"/>
    </location>
</feature>
<dbReference type="KEGG" id="scou:SCORR_v1c03130"/>
<accession>A0A222ENM2</accession>
<keyword evidence="5 6" id="KW-0472">Membrane</keyword>
<feature type="transmembrane region" description="Helical" evidence="6">
    <location>
        <begin position="32"/>
        <end position="51"/>
    </location>
</feature>
<feature type="transmembrane region" description="Helical" evidence="6">
    <location>
        <begin position="141"/>
        <end position="162"/>
    </location>
</feature>
<dbReference type="Proteomes" id="UP000203229">
    <property type="component" value="Chromosome"/>
</dbReference>
<keyword evidence="3 6" id="KW-0812">Transmembrane</keyword>
<dbReference type="GO" id="GO:0005886">
    <property type="term" value="C:plasma membrane"/>
    <property type="evidence" value="ECO:0007669"/>
    <property type="project" value="UniProtKB-SubCell"/>
</dbReference>
<feature type="transmembrane region" description="Helical" evidence="6">
    <location>
        <begin position="217"/>
        <end position="234"/>
    </location>
</feature>
<feature type="transmembrane region" description="Helical" evidence="6">
    <location>
        <begin position="191"/>
        <end position="211"/>
    </location>
</feature>
<evidence type="ECO:0000256" key="1">
    <source>
        <dbReference type="ARBA" id="ARBA00004651"/>
    </source>
</evidence>
<evidence type="ECO:0000256" key="5">
    <source>
        <dbReference type="ARBA" id="ARBA00023136"/>
    </source>
</evidence>
<feature type="transmembrane region" description="Helical" evidence="6">
    <location>
        <begin position="63"/>
        <end position="83"/>
    </location>
</feature>
<dbReference type="AlphaFoldDB" id="A0A222ENM2"/>
<dbReference type="GO" id="GO:0022857">
    <property type="term" value="F:transmembrane transporter activity"/>
    <property type="evidence" value="ECO:0007669"/>
    <property type="project" value="InterPro"/>
</dbReference>
<organism evidence="7 8">
    <name type="scientific">Spiroplasma corruscae</name>
    <dbReference type="NCBI Taxonomy" id="216934"/>
    <lineage>
        <taxon>Bacteria</taxon>
        <taxon>Bacillati</taxon>
        <taxon>Mycoplasmatota</taxon>
        <taxon>Mollicutes</taxon>
        <taxon>Entomoplasmatales</taxon>
        <taxon>Spiroplasmataceae</taxon>
        <taxon>Spiroplasma</taxon>
    </lineage>
</organism>
<dbReference type="Pfam" id="PF02653">
    <property type="entry name" value="BPD_transp_2"/>
    <property type="match status" value="1"/>
</dbReference>
<evidence type="ECO:0000256" key="6">
    <source>
        <dbReference type="SAM" id="Phobius"/>
    </source>
</evidence>
<keyword evidence="8" id="KW-1185">Reference proteome</keyword>
<feature type="transmembrane region" description="Helical" evidence="6">
    <location>
        <begin position="241"/>
        <end position="260"/>
    </location>
</feature>
<keyword evidence="2" id="KW-1003">Cell membrane</keyword>
<feature type="transmembrane region" description="Helical" evidence="6">
    <location>
        <begin position="266"/>
        <end position="290"/>
    </location>
</feature>
<dbReference type="OrthoDB" id="9792579at2"/>
<dbReference type="PANTHER" id="PTHR43370:SF1">
    <property type="entry name" value="GUANOSINE ABC TRANSPORTER PERMEASE PROTEIN NUPQ"/>
    <property type="match status" value="1"/>
</dbReference>
<proteinExistence type="predicted"/>
<evidence type="ECO:0000256" key="4">
    <source>
        <dbReference type="ARBA" id="ARBA00022989"/>
    </source>
</evidence>
<dbReference type="CDD" id="cd06580">
    <property type="entry name" value="TM_PBP1_transp_TpRbsC_like"/>
    <property type="match status" value="1"/>
</dbReference>
<dbReference type="PANTHER" id="PTHR43370">
    <property type="entry name" value="SUGAR ABC TRANSPORTER INTEGRAL MEMBRANE PROTEIN-RELATED"/>
    <property type="match status" value="1"/>
</dbReference>
<evidence type="ECO:0000313" key="7">
    <source>
        <dbReference type="EMBL" id="ASP28087.1"/>
    </source>
</evidence>
<name>A0A222ENM2_9MOLU</name>
<sequence>MAANILLESISIYFVIFSLASLAGLVSEKSGVINVGIDGMMVIGALTYAIVGSKIYKSDSTDIMQIIPIILAALVAGLFALFHGLASIKLKANQIISGTAINLFAQGLAMFLTTTRGWTESNGTLITSGYSVISFSGSNNIFTLYLLLSIIITAFSGIYFSFTRTGTRHIAVGENPNAVSSAGVNVYKYRYLAVIVSGMIAGISGACFVIIKNNGNFFGTVNGFGFIALAIMIVGQWKIRYTVIASFIFSMFFAIGERIINLTNSVWVLGNSNLFNILPFLLSIFTMITISKYSRPPKSIGQPYDKTIR</sequence>
<protein>
    <submittedName>
        <fullName evidence="7">Ribose/galactose ABC transporter permease</fullName>
    </submittedName>
</protein>
<dbReference type="InterPro" id="IPR001851">
    <property type="entry name" value="ABC_transp_permease"/>
</dbReference>
<gene>
    <name evidence="7" type="ORF">SCORR_v1c03130</name>
</gene>
<evidence type="ECO:0000256" key="2">
    <source>
        <dbReference type="ARBA" id="ARBA00022475"/>
    </source>
</evidence>
<evidence type="ECO:0000313" key="8">
    <source>
        <dbReference type="Proteomes" id="UP000203229"/>
    </source>
</evidence>
<reference evidence="7 8" key="1">
    <citation type="submission" date="2017-07" db="EMBL/GenBank/DDBJ databases">
        <title>Complete genome sequence of Spiroplasma corruscae EC-1 (DSM 19793).</title>
        <authorList>
            <person name="Tsai Y.-M."/>
            <person name="Lo W.-S."/>
            <person name="Kuo C.-H."/>
        </authorList>
    </citation>
    <scope>NUCLEOTIDE SEQUENCE [LARGE SCALE GENOMIC DNA]</scope>
    <source>
        <strain evidence="7 8">EC-1</strain>
    </source>
</reference>
<evidence type="ECO:0000256" key="3">
    <source>
        <dbReference type="ARBA" id="ARBA00022692"/>
    </source>
</evidence>
<dbReference type="EMBL" id="CP022535">
    <property type="protein sequence ID" value="ASP28087.1"/>
    <property type="molecule type" value="Genomic_DNA"/>
</dbReference>
<comment type="subcellular location">
    <subcellularLocation>
        <location evidence="1">Cell membrane</location>
        <topology evidence="1">Multi-pass membrane protein</topology>
    </subcellularLocation>
</comment>
<dbReference type="RefSeq" id="WP_094048503.1">
    <property type="nucleotide sequence ID" value="NZ_CP022535.1"/>
</dbReference>
<keyword evidence="4 6" id="KW-1133">Transmembrane helix</keyword>